<reference evidence="8 9" key="1">
    <citation type="submission" date="2023-05" db="EMBL/GenBank/DDBJ databases">
        <title>A 100% complete, gapless, phased diploid assembly of the Scenedesmus obliquus UTEX 3031 genome.</title>
        <authorList>
            <person name="Biondi T.C."/>
            <person name="Hanschen E.R."/>
            <person name="Kwon T."/>
            <person name="Eng W."/>
            <person name="Kruse C.P.S."/>
            <person name="Koehler S.I."/>
            <person name="Kunde Y."/>
            <person name="Gleasner C.D."/>
            <person name="You Mak K.T."/>
            <person name="Polle J."/>
            <person name="Hovde B.T."/>
            <person name="Starkenburg S.R."/>
        </authorList>
    </citation>
    <scope>NUCLEOTIDE SEQUENCE [LARGE SCALE GENOMIC DNA]</scope>
    <source>
        <strain evidence="8 9">DOE0152z</strain>
    </source>
</reference>
<accession>A0ABY8U0S2</accession>
<dbReference type="SUPFAM" id="SSF54292">
    <property type="entry name" value="2Fe-2S ferredoxin-like"/>
    <property type="match status" value="1"/>
</dbReference>
<evidence type="ECO:0000313" key="9">
    <source>
        <dbReference type="Proteomes" id="UP001244341"/>
    </source>
</evidence>
<evidence type="ECO:0000259" key="7">
    <source>
        <dbReference type="Pfam" id="PF00111"/>
    </source>
</evidence>
<keyword evidence="3" id="KW-0479">Metal-binding</keyword>
<gene>
    <name evidence="8" type="ORF">OEZ85_001738</name>
</gene>
<name>A0ABY8U0S2_TETOB</name>
<evidence type="ECO:0000256" key="1">
    <source>
        <dbReference type="ARBA" id="ARBA00010914"/>
    </source>
</evidence>
<evidence type="ECO:0000256" key="5">
    <source>
        <dbReference type="ARBA" id="ARBA00023014"/>
    </source>
</evidence>
<protein>
    <recommendedName>
        <fullName evidence="7">2Fe-2S ferredoxin-type domain-containing protein</fullName>
    </recommendedName>
</protein>
<organism evidence="8 9">
    <name type="scientific">Tetradesmus obliquus</name>
    <name type="common">Green alga</name>
    <name type="synonym">Acutodesmus obliquus</name>
    <dbReference type="NCBI Taxonomy" id="3088"/>
    <lineage>
        <taxon>Eukaryota</taxon>
        <taxon>Viridiplantae</taxon>
        <taxon>Chlorophyta</taxon>
        <taxon>core chlorophytes</taxon>
        <taxon>Chlorophyceae</taxon>
        <taxon>CS clade</taxon>
        <taxon>Sphaeropleales</taxon>
        <taxon>Scenedesmaceae</taxon>
        <taxon>Tetradesmus</taxon>
    </lineage>
</organism>
<dbReference type="Proteomes" id="UP001244341">
    <property type="component" value="Chromosome 6b"/>
</dbReference>
<dbReference type="InterPro" id="IPR001055">
    <property type="entry name" value="Adrenodoxin-like"/>
</dbReference>
<dbReference type="EMBL" id="CP126213">
    <property type="protein sequence ID" value="WIA15037.1"/>
    <property type="molecule type" value="Genomic_DNA"/>
</dbReference>
<feature type="domain" description="2Fe-2S ferredoxin-type" evidence="7">
    <location>
        <begin position="16"/>
        <end position="64"/>
    </location>
</feature>
<dbReference type="PANTHER" id="PTHR23426">
    <property type="entry name" value="FERREDOXIN/ADRENODOXIN"/>
    <property type="match status" value="1"/>
</dbReference>
<keyword evidence="4" id="KW-0408">Iron</keyword>
<comment type="cofactor">
    <cofactor evidence="6">
        <name>[2Fe-2S] cluster</name>
        <dbReference type="ChEBI" id="CHEBI:190135"/>
    </cofactor>
</comment>
<dbReference type="CDD" id="cd00207">
    <property type="entry name" value="fer2"/>
    <property type="match status" value="1"/>
</dbReference>
<evidence type="ECO:0000256" key="6">
    <source>
        <dbReference type="ARBA" id="ARBA00034078"/>
    </source>
</evidence>
<dbReference type="PANTHER" id="PTHR23426:SF65">
    <property type="entry name" value="FERREDOXIN-2, MITOCHONDRIAL"/>
    <property type="match status" value="1"/>
</dbReference>
<comment type="similarity">
    <text evidence="1">Belongs to the adrenodoxin/putidaredoxin family.</text>
</comment>
<evidence type="ECO:0000256" key="3">
    <source>
        <dbReference type="ARBA" id="ARBA00022723"/>
    </source>
</evidence>
<keyword evidence="2" id="KW-0001">2Fe-2S</keyword>
<evidence type="ECO:0000256" key="2">
    <source>
        <dbReference type="ARBA" id="ARBA00022714"/>
    </source>
</evidence>
<dbReference type="InterPro" id="IPR036010">
    <property type="entry name" value="2Fe-2S_ferredoxin-like_sf"/>
</dbReference>
<dbReference type="InterPro" id="IPR001041">
    <property type="entry name" value="2Fe-2S_ferredoxin-type"/>
</dbReference>
<evidence type="ECO:0000313" key="8">
    <source>
        <dbReference type="EMBL" id="WIA15037.1"/>
    </source>
</evidence>
<dbReference type="InterPro" id="IPR012675">
    <property type="entry name" value="Beta-grasp_dom_sf"/>
</dbReference>
<sequence>MLDNKVDLYTTWGKLWQCGGGGQCGTCIVQVQEGAELLSERTATEDKKLNKKPETWRLACQTIVGDGTNSGTVVIQTKPQK</sequence>
<dbReference type="Gene3D" id="3.10.20.30">
    <property type="match status" value="1"/>
</dbReference>
<keyword evidence="5" id="KW-0411">Iron-sulfur</keyword>
<dbReference type="Pfam" id="PF00111">
    <property type="entry name" value="Fer2"/>
    <property type="match status" value="1"/>
</dbReference>
<keyword evidence="9" id="KW-1185">Reference proteome</keyword>
<proteinExistence type="inferred from homology"/>
<evidence type="ECO:0000256" key="4">
    <source>
        <dbReference type="ARBA" id="ARBA00023004"/>
    </source>
</evidence>